<dbReference type="PANTHER" id="PTHR40980">
    <property type="entry name" value="PLUG DOMAIN-CONTAINING PROTEIN"/>
    <property type="match status" value="1"/>
</dbReference>
<feature type="domain" description="TonB-dependent receptor plug" evidence="12">
    <location>
        <begin position="51"/>
        <end position="154"/>
    </location>
</feature>
<dbReference type="InterPro" id="IPR037066">
    <property type="entry name" value="Plug_dom_sf"/>
</dbReference>
<dbReference type="NCBIfam" id="TIGR01782">
    <property type="entry name" value="TonB-Xanth-Caul"/>
    <property type="match status" value="1"/>
</dbReference>
<dbReference type="PANTHER" id="PTHR40980:SF4">
    <property type="entry name" value="TONB-DEPENDENT RECEPTOR-LIKE BETA-BARREL DOMAIN-CONTAINING PROTEIN"/>
    <property type="match status" value="1"/>
</dbReference>
<proteinExistence type="inferred from homology"/>
<evidence type="ECO:0000259" key="12">
    <source>
        <dbReference type="Pfam" id="PF07715"/>
    </source>
</evidence>
<keyword evidence="6 8" id="KW-0472">Membrane</keyword>
<evidence type="ECO:0000259" key="11">
    <source>
        <dbReference type="Pfam" id="PF00593"/>
    </source>
</evidence>
<name>A0A520RXZ4_9GAMM</name>
<dbReference type="InterPro" id="IPR036942">
    <property type="entry name" value="Beta-barrel_TonB_sf"/>
</dbReference>
<evidence type="ECO:0000256" key="3">
    <source>
        <dbReference type="ARBA" id="ARBA00022452"/>
    </source>
</evidence>
<organism evidence="13 14">
    <name type="scientific">OM182 bacterium</name>
    <dbReference type="NCBI Taxonomy" id="2510334"/>
    <lineage>
        <taxon>Bacteria</taxon>
        <taxon>Pseudomonadati</taxon>
        <taxon>Pseudomonadota</taxon>
        <taxon>Gammaproteobacteria</taxon>
        <taxon>OMG group</taxon>
        <taxon>OM182 clade</taxon>
    </lineage>
</organism>
<evidence type="ECO:0000256" key="10">
    <source>
        <dbReference type="SAM" id="SignalP"/>
    </source>
</evidence>
<dbReference type="Pfam" id="PF00593">
    <property type="entry name" value="TonB_dep_Rec_b-barrel"/>
    <property type="match status" value="1"/>
</dbReference>
<sequence>MVEVLRRIVFIGLSLACVFLPATAASQEAQEIDEIVVYGSRAALESAINKQRDSDKVVGVVDSDAMGNFADFNVAESVRRVPGILVENDQGEGRYVSIRGMNTDLNAMTINGVSTMSPEDRRGVILDGVPSDMLDSITVYKTLTSDMDLDNIGGSIDLQTISAFKYPGFHAKVKLDTLYNELSSDASNPKYSLTASNRFDLGQGDELGAVFVYTNNKRRIVAHNNENGGWGDAAPNDDYELRFYDLERDREGFVLNLDYLNARGDLYYARMFYNDYVDAELRNKFEIRDVLEDYEPAIDGDSFIYAAGRMDNEGKWRIEERTIESYQVGAELELGEGTLSLQAYMSNAEQDDTDRTEANFRTDEYENVVTSYDNGDPKKPAIALNSVFYDASNYPLDGIEKEFALTTDEESGFRADYEFAYNDLTTLKAGLKIRMREKNNDFVFCGYEPDGDAPILASYETHIPGPYFNTPHGPAPTARTVQAFQSLLSGSVSLLNGKTCPGPGSTLELSGDENEETLLGSWNTEEEITAIYAMATTSFDNGSIAYGLRYEQTDSTYSGVVFNSDDESAQPLSYSSDYGFLSPSVNLKYNLDDDKILRFGIFKSLVRPGFSETKVGADVRLEDNEIRNAGNPELDPTEAWNLDATYEWYMDESSLLGANFFYKRIDNTVAEVRRDDFAFRGRTWDEARTFVNIDQTDLAGVELYFQTNFDNGMLVLVNYTFTSGDMSLPADADSASEDGGRDVPYFKQSEGTGNFVIGYDKDQWDVRLAFNYRDGYLDELGDTARQDRYTDAYTNADLTVKFEVSDNLTIRGAALNLLDSPEYYYFGNAARLSQYDEYGVSYELGFRYKL</sequence>
<dbReference type="InterPro" id="IPR039426">
    <property type="entry name" value="TonB-dep_rcpt-like"/>
</dbReference>
<comment type="caution">
    <text evidence="13">The sequence shown here is derived from an EMBL/GenBank/DDBJ whole genome shotgun (WGS) entry which is preliminary data.</text>
</comment>
<protein>
    <submittedName>
        <fullName evidence="13">TonB-dependent receptor</fullName>
    </submittedName>
</protein>
<dbReference type="Gene3D" id="2.170.130.10">
    <property type="entry name" value="TonB-dependent receptor, plug domain"/>
    <property type="match status" value="1"/>
</dbReference>
<keyword evidence="4 8" id="KW-0812">Transmembrane</keyword>
<evidence type="ECO:0000256" key="5">
    <source>
        <dbReference type="ARBA" id="ARBA00023077"/>
    </source>
</evidence>
<evidence type="ECO:0000313" key="14">
    <source>
        <dbReference type="Proteomes" id="UP000316199"/>
    </source>
</evidence>
<dbReference type="PROSITE" id="PS52016">
    <property type="entry name" value="TONB_DEPENDENT_REC_3"/>
    <property type="match status" value="1"/>
</dbReference>
<dbReference type="GO" id="GO:0009279">
    <property type="term" value="C:cell outer membrane"/>
    <property type="evidence" value="ECO:0007669"/>
    <property type="project" value="UniProtKB-SubCell"/>
</dbReference>
<comment type="similarity">
    <text evidence="8 9">Belongs to the TonB-dependent receptor family.</text>
</comment>
<dbReference type="Gene3D" id="2.40.170.20">
    <property type="entry name" value="TonB-dependent receptor, beta-barrel domain"/>
    <property type="match status" value="1"/>
</dbReference>
<dbReference type="EMBL" id="SHAG01000050">
    <property type="protein sequence ID" value="RZO75045.1"/>
    <property type="molecule type" value="Genomic_DNA"/>
</dbReference>
<feature type="domain" description="TonB-dependent receptor-like beta-barrel" evidence="11">
    <location>
        <begin position="364"/>
        <end position="817"/>
    </location>
</feature>
<dbReference type="AlphaFoldDB" id="A0A520RXZ4"/>
<comment type="subcellular location">
    <subcellularLocation>
        <location evidence="1 8">Cell outer membrane</location>
        <topology evidence="1 8">Multi-pass membrane protein</topology>
    </subcellularLocation>
</comment>
<keyword evidence="2 8" id="KW-0813">Transport</keyword>
<gene>
    <name evidence="13" type="ORF">EVA68_07870</name>
</gene>
<keyword evidence="3 8" id="KW-1134">Transmembrane beta strand</keyword>
<evidence type="ECO:0000256" key="9">
    <source>
        <dbReference type="RuleBase" id="RU003357"/>
    </source>
</evidence>
<feature type="signal peptide" evidence="10">
    <location>
        <begin position="1"/>
        <end position="24"/>
    </location>
</feature>
<evidence type="ECO:0000313" key="13">
    <source>
        <dbReference type="EMBL" id="RZO75045.1"/>
    </source>
</evidence>
<evidence type="ECO:0000256" key="7">
    <source>
        <dbReference type="ARBA" id="ARBA00023237"/>
    </source>
</evidence>
<keyword evidence="7 8" id="KW-0998">Cell outer membrane</keyword>
<accession>A0A520RXZ4</accession>
<keyword evidence="5 9" id="KW-0798">TonB box</keyword>
<reference evidence="13 14" key="1">
    <citation type="submission" date="2019-02" db="EMBL/GenBank/DDBJ databases">
        <title>Prokaryotic population dynamics and viral predation in marine succession experiment using metagenomics: the confinement effect.</title>
        <authorList>
            <person name="Haro-Moreno J.M."/>
            <person name="Rodriguez-Valera F."/>
            <person name="Lopez-Perez M."/>
        </authorList>
    </citation>
    <scope>NUCLEOTIDE SEQUENCE [LARGE SCALE GENOMIC DNA]</scope>
    <source>
        <strain evidence="13">MED-G157</strain>
    </source>
</reference>
<dbReference type="InterPro" id="IPR000531">
    <property type="entry name" value="Beta-barrel_TonB"/>
</dbReference>
<feature type="chain" id="PRO_5021859575" evidence="10">
    <location>
        <begin position="25"/>
        <end position="850"/>
    </location>
</feature>
<evidence type="ECO:0000256" key="4">
    <source>
        <dbReference type="ARBA" id="ARBA00022692"/>
    </source>
</evidence>
<keyword evidence="10" id="KW-0732">Signal</keyword>
<dbReference type="Pfam" id="PF07715">
    <property type="entry name" value="Plug"/>
    <property type="match status" value="1"/>
</dbReference>
<evidence type="ECO:0000256" key="1">
    <source>
        <dbReference type="ARBA" id="ARBA00004571"/>
    </source>
</evidence>
<dbReference type="Proteomes" id="UP000316199">
    <property type="component" value="Unassembled WGS sequence"/>
</dbReference>
<evidence type="ECO:0000256" key="8">
    <source>
        <dbReference type="PROSITE-ProRule" id="PRU01360"/>
    </source>
</evidence>
<evidence type="ECO:0000256" key="6">
    <source>
        <dbReference type="ARBA" id="ARBA00023136"/>
    </source>
</evidence>
<dbReference type="InterPro" id="IPR012910">
    <property type="entry name" value="Plug_dom"/>
</dbReference>
<dbReference type="InterPro" id="IPR010104">
    <property type="entry name" value="TonB_rcpt_bac"/>
</dbReference>
<dbReference type="SUPFAM" id="SSF56935">
    <property type="entry name" value="Porins"/>
    <property type="match status" value="1"/>
</dbReference>
<evidence type="ECO:0000256" key="2">
    <source>
        <dbReference type="ARBA" id="ARBA00022448"/>
    </source>
</evidence>
<keyword evidence="13" id="KW-0675">Receptor</keyword>